<dbReference type="RefSeq" id="WP_089964900.1">
    <property type="nucleotide sequence ID" value="NZ_FNJM01000001.1"/>
</dbReference>
<dbReference type="PANTHER" id="PTHR42919">
    <property type="entry name" value="N-ALPHA-ACETYLTRANSFERASE"/>
    <property type="match status" value="1"/>
</dbReference>
<dbReference type="OrthoDB" id="9787920at2"/>
<accession>A0A1H0LQ81</accession>
<keyword evidence="2" id="KW-0012">Acyltransferase</keyword>
<dbReference type="CDD" id="cd04301">
    <property type="entry name" value="NAT_SF"/>
    <property type="match status" value="1"/>
</dbReference>
<protein>
    <submittedName>
        <fullName evidence="4">Acetyltransferase (GNAT) family protein</fullName>
    </submittedName>
</protein>
<dbReference type="GO" id="GO:0016747">
    <property type="term" value="F:acyltransferase activity, transferring groups other than amino-acyl groups"/>
    <property type="evidence" value="ECO:0007669"/>
    <property type="project" value="InterPro"/>
</dbReference>
<dbReference type="SUPFAM" id="SSF55729">
    <property type="entry name" value="Acyl-CoA N-acyltransferases (Nat)"/>
    <property type="match status" value="1"/>
</dbReference>
<dbReference type="STRING" id="94869.SAMN04488529_101162"/>
<evidence type="ECO:0000259" key="3">
    <source>
        <dbReference type="PROSITE" id="PS51186"/>
    </source>
</evidence>
<dbReference type="PROSITE" id="PS51186">
    <property type="entry name" value="GNAT"/>
    <property type="match status" value="1"/>
</dbReference>
<dbReference type="AlphaFoldDB" id="A0A1H0LQ81"/>
<evidence type="ECO:0000256" key="2">
    <source>
        <dbReference type="ARBA" id="ARBA00023315"/>
    </source>
</evidence>
<organism evidence="4 5">
    <name type="scientific">Clostridium gasigenes</name>
    <dbReference type="NCBI Taxonomy" id="94869"/>
    <lineage>
        <taxon>Bacteria</taxon>
        <taxon>Bacillati</taxon>
        <taxon>Bacillota</taxon>
        <taxon>Clostridia</taxon>
        <taxon>Eubacteriales</taxon>
        <taxon>Clostridiaceae</taxon>
        <taxon>Clostridium</taxon>
    </lineage>
</organism>
<evidence type="ECO:0000313" key="5">
    <source>
        <dbReference type="Proteomes" id="UP000198597"/>
    </source>
</evidence>
<gene>
    <name evidence="4" type="ORF">SAMN04488529_101162</name>
</gene>
<dbReference type="Pfam" id="PF13508">
    <property type="entry name" value="Acetyltransf_7"/>
    <property type="match status" value="1"/>
</dbReference>
<proteinExistence type="predicted"/>
<evidence type="ECO:0000313" key="4">
    <source>
        <dbReference type="EMBL" id="SDO70348.1"/>
    </source>
</evidence>
<dbReference type="InterPro" id="IPR051556">
    <property type="entry name" value="N-term/lysine_N-AcTrnsfr"/>
</dbReference>
<keyword evidence="1 4" id="KW-0808">Transferase</keyword>
<dbReference type="InterPro" id="IPR000182">
    <property type="entry name" value="GNAT_dom"/>
</dbReference>
<feature type="domain" description="N-acetyltransferase" evidence="3">
    <location>
        <begin position="1"/>
        <end position="139"/>
    </location>
</feature>
<dbReference type="Gene3D" id="3.40.630.30">
    <property type="match status" value="1"/>
</dbReference>
<dbReference type="InterPro" id="IPR016181">
    <property type="entry name" value="Acyl_CoA_acyltransferase"/>
</dbReference>
<reference evidence="4 5" key="1">
    <citation type="submission" date="2016-10" db="EMBL/GenBank/DDBJ databases">
        <authorList>
            <person name="de Groot N.N."/>
        </authorList>
    </citation>
    <scope>NUCLEOTIDE SEQUENCE [LARGE SCALE GENOMIC DNA]</scope>
    <source>
        <strain evidence="4 5">DSM 12272</strain>
    </source>
</reference>
<keyword evidence="5" id="KW-1185">Reference proteome</keyword>
<dbReference type="PANTHER" id="PTHR42919:SF8">
    <property type="entry name" value="N-ALPHA-ACETYLTRANSFERASE 50"/>
    <property type="match status" value="1"/>
</dbReference>
<sequence length="141" mass="16644">MKYIMTDNPKEEYISVILNNLIKYNLDYIELREVKPIAIFVNDENDNKIGGISAETHGNWLEVSFLWVDEKLRGQKIGSKLLKDVEVEAIKRGCKYSFLDTFSFQAKDFYVKLGYKEVFTLEDYPLTSKRHYFVKQLKENK</sequence>
<evidence type="ECO:0000256" key="1">
    <source>
        <dbReference type="ARBA" id="ARBA00022679"/>
    </source>
</evidence>
<dbReference type="EMBL" id="FNJM01000001">
    <property type="protein sequence ID" value="SDO70348.1"/>
    <property type="molecule type" value="Genomic_DNA"/>
</dbReference>
<dbReference type="Proteomes" id="UP000198597">
    <property type="component" value="Unassembled WGS sequence"/>
</dbReference>
<name>A0A1H0LQ81_9CLOT</name>